<dbReference type="GO" id="GO:0006508">
    <property type="term" value="P:proteolysis"/>
    <property type="evidence" value="ECO:0007669"/>
    <property type="project" value="InterPro"/>
</dbReference>
<dbReference type="AlphaFoldDB" id="A0A4Y1QRF4"/>
<gene>
    <name evidence="1" type="ORF">Prudu_002730</name>
</gene>
<evidence type="ECO:0000313" key="1">
    <source>
        <dbReference type="EMBL" id="BBG94444.1"/>
    </source>
</evidence>
<accession>A0A4Y1QRF4</accession>
<proteinExistence type="predicted"/>
<keyword evidence="1" id="KW-0687">Ribonucleoprotein</keyword>
<sequence length="112" mass="12618">MIIFDYKKLLSNKIESNFRYLEEVGRFGIVMCNARDRHPLCKGPCTNLGIPMAVSATGPGKGGGLLERPVIEKTTPARDSEFDLRKSRKTAPPYRVILHNDNYNKGNTLCKY</sequence>
<name>A0A4Y1QRF4_PRUDU</name>
<keyword evidence="1" id="KW-0689">Ribosomal protein</keyword>
<protein>
    <submittedName>
        <fullName evidence="1">Ribosomal protein L12</fullName>
    </submittedName>
</protein>
<dbReference type="PANTHER" id="PTHR33473:SF17">
    <property type="entry name" value="ATP-DEPENDENT CLP PROTEASE ADAPTER PROTEIN CLPS1, CHLOROPLASTIC"/>
    <property type="match status" value="1"/>
</dbReference>
<dbReference type="GO" id="GO:0005840">
    <property type="term" value="C:ribosome"/>
    <property type="evidence" value="ECO:0007669"/>
    <property type="project" value="UniProtKB-KW"/>
</dbReference>
<organism evidence="1">
    <name type="scientific">Prunus dulcis</name>
    <name type="common">Almond</name>
    <name type="synonym">Amygdalus dulcis</name>
    <dbReference type="NCBI Taxonomy" id="3755"/>
    <lineage>
        <taxon>Eukaryota</taxon>
        <taxon>Viridiplantae</taxon>
        <taxon>Streptophyta</taxon>
        <taxon>Embryophyta</taxon>
        <taxon>Tracheophyta</taxon>
        <taxon>Spermatophyta</taxon>
        <taxon>Magnoliopsida</taxon>
        <taxon>eudicotyledons</taxon>
        <taxon>Gunneridae</taxon>
        <taxon>Pentapetalae</taxon>
        <taxon>rosids</taxon>
        <taxon>fabids</taxon>
        <taxon>Rosales</taxon>
        <taxon>Rosaceae</taxon>
        <taxon>Amygdaloideae</taxon>
        <taxon>Amygdaleae</taxon>
        <taxon>Prunus</taxon>
    </lineage>
</organism>
<dbReference type="InterPro" id="IPR022935">
    <property type="entry name" value="ClpS"/>
</dbReference>
<dbReference type="EMBL" id="AP019297">
    <property type="protein sequence ID" value="BBG94444.1"/>
    <property type="molecule type" value="Genomic_DNA"/>
</dbReference>
<dbReference type="PANTHER" id="PTHR33473">
    <property type="entry name" value="ATP-DEPENDENT CLP PROTEASE ADAPTER PROTEIN CLPS1, CHLOROPLASTIC"/>
    <property type="match status" value="1"/>
</dbReference>
<reference evidence="1" key="1">
    <citation type="journal article" date="2019" name="Science">
        <title>Mutation of a bHLH transcription factor allowed almond domestication.</title>
        <authorList>
            <person name="Sanchez-Perez R."/>
            <person name="Pavan S."/>
            <person name="Mazzeo R."/>
            <person name="Moldovan C."/>
            <person name="Aiese Cigliano R."/>
            <person name="Del Cueto J."/>
            <person name="Ricciardi F."/>
            <person name="Lotti C."/>
            <person name="Ricciardi L."/>
            <person name="Dicenta F."/>
            <person name="Lopez-Marques R.L."/>
            <person name="Lindberg Moller B."/>
        </authorList>
    </citation>
    <scope>NUCLEOTIDE SEQUENCE</scope>
</reference>